<accession>A0A2X3D7T5</accession>
<dbReference type="Proteomes" id="UP000250675">
    <property type="component" value="Unassembled WGS sequence"/>
</dbReference>
<proteinExistence type="predicted"/>
<name>A0A2X3D7T5_KLEPN</name>
<gene>
    <name evidence="1" type="ORF">NCTC9645_01704</name>
</gene>
<sequence length="272" mass="30890">MLMNVVALLKGRGIVMNDKPFIERVSSNKPGWADTQIESWSQVGYRQAEDFITRHYWTDRGSINVFRIVGTDHPQYAGMSWFDLLHRGKRMDINIPLIESNPGYYTEAAQSHQGMSFVSLDGLDWYVSADGNHRSCLARFYFHLQGYGVTQLHNVSLSQYQVDHTFMTACEALSAMVPALRSRGVYLALSAQRVPVSRDDTPGWKVDTWHTEVTVTLDDTTGNEGEQRFILHHAAEAEQLRRQLEIRYLKPGATPKKGAWWKRLLASGKEGA</sequence>
<dbReference type="EMBL" id="UASO01000004">
    <property type="protein sequence ID" value="SQC20654.1"/>
    <property type="molecule type" value="Genomic_DNA"/>
</dbReference>
<dbReference type="AlphaFoldDB" id="A0A2X3D7T5"/>
<protein>
    <submittedName>
        <fullName evidence="1">Uncharacterized protein</fullName>
    </submittedName>
</protein>
<reference evidence="1 2" key="1">
    <citation type="submission" date="2018-06" db="EMBL/GenBank/DDBJ databases">
        <authorList>
            <consortium name="Pathogen Informatics"/>
            <person name="Doyle S."/>
        </authorList>
    </citation>
    <scope>NUCLEOTIDE SEQUENCE [LARGE SCALE GENOMIC DNA]</scope>
    <source>
        <strain evidence="1 2">NCTC9645</strain>
    </source>
</reference>
<organism evidence="1 2">
    <name type="scientific">Klebsiella pneumoniae</name>
    <dbReference type="NCBI Taxonomy" id="573"/>
    <lineage>
        <taxon>Bacteria</taxon>
        <taxon>Pseudomonadati</taxon>
        <taxon>Pseudomonadota</taxon>
        <taxon>Gammaproteobacteria</taxon>
        <taxon>Enterobacterales</taxon>
        <taxon>Enterobacteriaceae</taxon>
        <taxon>Klebsiella/Raoultella group</taxon>
        <taxon>Klebsiella</taxon>
        <taxon>Klebsiella pneumoniae complex</taxon>
    </lineage>
</organism>
<evidence type="ECO:0000313" key="2">
    <source>
        <dbReference type="Proteomes" id="UP000250675"/>
    </source>
</evidence>
<evidence type="ECO:0000313" key="1">
    <source>
        <dbReference type="EMBL" id="SQC20654.1"/>
    </source>
</evidence>